<evidence type="ECO:0008006" key="4">
    <source>
        <dbReference type="Google" id="ProtNLM"/>
    </source>
</evidence>
<organism evidence="2 3">
    <name type="scientific">Jaminaea rosea</name>
    <dbReference type="NCBI Taxonomy" id="1569628"/>
    <lineage>
        <taxon>Eukaryota</taxon>
        <taxon>Fungi</taxon>
        <taxon>Dikarya</taxon>
        <taxon>Basidiomycota</taxon>
        <taxon>Ustilaginomycotina</taxon>
        <taxon>Exobasidiomycetes</taxon>
        <taxon>Microstromatales</taxon>
        <taxon>Microstromatales incertae sedis</taxon>
        <taxon>Jaminaea</taxon>
    </lineage>
</organism>
<sequence length="128" mass="14051">MPSLLLLTITLLRARINSAVMRVGRLSTDPVSVMLAHAGLSHCIAITMTSRMDDHSLQSSPVNLGRQRDETVDAHLIDASFVRRSTPPALISDGSRLPSLCDQLTRQSKLETRPILDDDDGSDVYAQR</sequence>
<name>A0A316UYX6_9BASI</name>
<dbReference type="EMBL" id="KZ819665">
    <property type="protein sequence ID" value="PWN28355.1"/>
    <property type="molecule type" value="Genomic_DNA"/>
</dbReference>
<dbReference type="Proteomes" id="UP000245884">
    <property type="component" value="Unassembled WGS sequence"/>
</dbReference>
<evidence type="ECO:0000256" key="1">
    <source>
        <dbReference type="SAM" id="SignalP"/>
    </source>
</evidence>
<accession>A0A316UYX6</accession>
<keyword evidence="1" id="KW-0732">Signal</keyword>
<evidence type="ECO:0000313" key="3">
    <source>
        <dbReference type="Proteomes" id="UP000245884"/>
    </source>
</evidence>
<dbReference type="AlphaFoldDB" id="A0A316UYX6"/>
<keyword evidence="3" id="KW-1185">Reference proteome</keyword>
<dbReference type="GeneID" id="37025324"/>
<evidence type="ECO:0000313" key="2">
    <source>
        <dbReference type="EMBL" id="PWN28355.1"/>
    </source>
</evidence>
<dbReference type="RefSeq" id="XP_025362967.1">
    <property type="nucleotide sequence ID" value="XM_025503501.1"/>
</dbReference>
<proteinExistence type="predicted"/>
<protein>
    <recommendedName>
        <fullName evidence="4">Secreted protein</fullName>
    </recommendedName>
</protein>
<feature type="chain" id="PRO_5016237853" description="Secreted protein" evidence="1">
    <location>
        <begin position="20"/>
        <end position="128"/>
    </location>
</feature>
<reference evidence="2 3" key="1">
    <citation type="journal article" date="2018" name="Mol. Biol. Evol.">
        <title>Broad Genomic Sampling Reveals a Smut Pathogenic Ancestry of the Fungal Clade Ustilaginomycotina.</title>
        <authorList>
            <person name="Kijpornyongpan T."/>
            <person name="Mondo S.J."/>
            <person name="Barry K."/>
            <person name="Sandor L."/>
            <person name="Lee J."/>
            <person name="Lipzen A."/>
            <person name="Pangilinan J."/>
            <person name="LaButti K."/>
            <person name="Hainaut M."/>
            <person name="Henrissat B."/>
            <person name="Grigoriev I.V."/>
            <person name="Spatafora J.W."/>
            <person name="Aime M.C."/>
        </authorList>
    </citation>
    <scope>NUCLEOTIDE SEQUENCE [LARGE SCALE GENOMIC DNA]</scope>
    <source>
        <strain evidence="2 3">MCA 5214</strain>
    </source>
</reference>
<feature type="signal peptide" evidence="1">
    <location>
        <begin position="1"/>
        <end position="19"/>
    </location>
</feature>
<gene>
    <name evidence="2" type="ORF">BDZ90DRAFT_146276</name>
</gene>